<reference evidence="1" key="2">
    <citation type="submission" date="2025-09" db="UniProtKB">
        <authorList>
            <consortium name="Ensembl"/>
        </authorList>
    </citation>
    <scope>IDENTIFICATION</scope>
</reference>
<dbReference type="Ensembl" id="ENSACUT00000004625.1">
    <property type="protein sequence ID" value="ENSACUP00000004339.1"/>
    <property type="gene ID" value="ENSACUG00000002953.1"/>
</dbReference>
<name>A0A663LXG5_ATHCN</name>
<dbReference type="AlphaFoldDB" id="A0A663LXG5"/>
<protein>
    <submittedName>
        <fullName evidence="1">RAD51 associated protein 1</fullName>
    </submittedName>
</protein>
<evidence type="ECO:0000313" key="1">
    <source>
        <dbReference type="Ensembl" id="ENSACUP00000004339.1"/>
    </source>
</evidence>
<organism evidence="1 2">
    <name type="scientific">Athene cunicularia</name>
    <name type="common">Burrowing owl</name>
    <name type="synonym">Speotyto cunicularia</name>
    <dbReference type="NCBI Taxonomy" id="194338"/>
    <lineage>
        <taxon>Eukaryota</taxon>
        <taxon>Metazoa</taxon>
        <taxon>Chordata</taxon>
        <taxon>Craniata</taxon>
        <taxon>Vertebrata</taxon>
        <taxon>Euteleostomi</taxon>
        <taxon>Archelosauria</taxon>
        <taxon>Archosauria</taxon>
        <taxon>Dinosauria</taxon>
        <taxon>Saurischia</taxon>
        <taxon>Theropoda</taxon>
        <taxon>Coelurosauria</taxon>
        <taxon>Aves</taxon>
        <taxon>Neognathae</taxon>
        <taxon>Neoaves</taxon>
        <taxon>Telluraves</taxon>
        <taxon>Strigiformes</taxon>
        <taxon>Strigidae</taxon>
        <taxon>Athene</taxon>
    </lineage>
</organism>
<proteinExistence type="predicted"/>
<keyword evidence="2" id="KW-1185">Reference proteome</keyword>
<sequence length="189" mass="20928">MWLLNTNILYYFSFLDPKTGKNIRSENVQRRPLFSNCSVDSELLGLNQVMDDDIPSGDGRQRTAASKVPAHQKLLTVDSDDGEHATDSEPESVPSKFFSIKTLSLGICTLILNLNIGAYSYTFPKLAATMLLLCICCSMSEQISSTIFVQENFVSLEPLFIFPVVDWDLHQNSDSGIVSDVSAFSIGFV</sequence>
<accession>A0A663LXG5</accession>
<reference evidence="1" key="1">
    <citation type="submission" date="2025-08" db="UniProtKB">
        <authorList>
            <consortium name="Ensembl"/>
        </authorList>
    </citation>
    <scope>IDENTIFICATION</scope>
</reference>
<evidence type="ECO:0000313" key="2">
    <source>
        <dbReference type="Proteomes" id="UP000472269"/>
    </source>
</evidence>
<dbReference type="Proteomes" id="UP000472269">
    <property type="component" value="Unplaced"/>
</dbReference>